<feature type="transmembrane region" description="Helical" evidence="1">
    <location>
        <begin position="32"/>
        <end position="51"/>
    </location>
</feature>
<evidence type="ECO:0000313" key="2">
    <source>
        <dbReference type="EMBL" id="VEL32586.1"/>
    </source>
</evidence>
<protein>
    <submittedName>
        <fullName evidence="2">Uncharacterized protein</fullName>
    </submittedName>
</protein>
<reference evidence="2" key="1">
    <citation type="submission" date="2018-11" db="EMBL/GenBank/DDBJ databases">
        <authorList>
            <consortium name="Pathogen Informatics"/>
        </authorList>
    </citation>
    <scope>NUCLEOTIDE SEQUENCE</scope>
</reference>
<dbReference type="Proteomes" id="UP000784294">
    <property type="component" value="Unassembled WGS sequence"/>
</dbReference>
<accession>A0A3S5FFL6</accession>
<organism evidence="2 3">
    <name type="scientific">Protopolystoma xenopodis</name>
    <dbReference type="NCBI Taxonomy" id="117903"/>
    <lineage>
        <taxon>Eukaryota</taxon>
        <taxon>Metazoa</taxon>
        <taxon>Spiralia</taxon>
        <taxon>Lophotrochozoa</taxon>
        <taxon>Platyhelminthes</taxon>
        <taxon>Monogenea</taxon>
        <taxon>Polyopisthocotylea</taxon>
        <taxon>Polystomatidea</taxon>
        <taxon>Polystomatidae</taxon>
        <taxon>Protopolystoma</taxon>
    </lineage>
</organism>
<sequence>MGHSFSTASFSYFTLFSYAALAGRELLGNFYAFLVTIYLALVFLIVALPFYDYSIESDPIEDTVETVLVNHSSKHTVYTA</sequence>
<dbReference type="AlphaFoldDB" id="A0A3S5FFL6"/>
<evidence type="ECO:0000313" key="3">
    <source>
        <dbReference type="Proteomes" id="UP000784294"/>
    </source>
</evidence>
<keyword evidence="1" id="KW-0812">Transmembrane</keyword>
<keyword evidence="1" id="KW-0472">Membrane</keyword>
<name>A0A3S5FFL6_9PLAT</name>
<gene>
    <name evidence="2" type="ORF">PXEA_LOCUS26026</name>
</gene>
<comment type="caution">
    <text evidence="2">The sequence shown here is derived from an EMBL/GenBank/DDBJ whole genome shotgun (WGS) entry which is preliminary data.</text>
</comment>
<keyword evidence="1" id="KW-1133">Transmembrane helix</keyword>
<proteinExistence type="predicted"/>
<dbReference type="EMBL" id="CAAALY010244378">
    <property type="protein sequence ID" value="VEL32586.1"/>
    <property type="molecule type" value="Genomic_DNA"/>
</dbReference>
<evidence type="ECO:0000256" key="1">
    <source>
        <dbReference type="SAM" id="Phobius"/>
    </source>
</evidence>
<keyword evidence="3" id="KW-1185">Reference proteome</keyword>